<feature type="compositionally biased region" description="Polar residues" evidence="3">
    <location>
        <begin position="637"/>
        <end position="653"/>
    </location>
</feature>
<keyword evidence="1" id="KW-1015">Disulfide bond</keyword>
<sequence length="733" mass="81290">MERQLLGFTVFSCILLQQTALADGTDLDCHNLPLYAGSLDEKEVSAPPYLILDPSISCSWEVILVSSPSLPDSSLLKLTLYGATPMPTNLIYSLNCANLTLVSSDGGAVRNFTVCPSHQGIEEVVYTLHSVRVTLSRTKRIELPDPLFSYRLVQDSAKTRPSDYLGDWCPHEVRLGEGQKFHFSSSKLMLSRTSGNFTICEMRILPKFYDSFIAVFIQNLQFSGDLDITITGFDPTDLSEKPLKVETIGLVRVLKFEHMALKIDAQVPNSSLSKSLFNINFRLHQESVCDSKQIFAADESQYIVSPNYPQPFPGGLSCEWIFRGSRKLHFELVEYDGSDYCKDDHLQITFDNSRRYESGTKICEKERNQEFVDSYAYAYSQPWHTAVVEFQAERNTGSHRGFMLRYKLRDSLDYDDYEGDLHSKSSSSGKTGVAVGSSIASILFLLMVGASLAVFITQRRKRRHQQRQRNRREFLRNRREQRSPDDDNSRSPSVFIVGSMVVNTNSPPPPYPGLSETARGSFDSANINSGDYYTNPDGGYTNSAGQFTANRRNGQGNGGAQSEYSELELPPPYHPLMPGSPHSTDEHFYHPLAATWDSGISDIGRSNSTLYSMAQSTGSVNRCGSEEGAREGPATPHSVSNQGEHGGRTTDTVESSAEQQAESESPSSERVYATPSLQPEERQAPPPYEAANPPHPPPTYEVAMLPVASSENSAAQDHGRGQGIRRNSHLGAL</sequence>
<feature type="region of interest" description="Disordered" evidence="3">
    <location>
        <begin position="618"/>
        <end position="733"/>
    </location>
</feature>
<dbReference type="EMBL" id="JAWDGP010001160">
    <property type="protein sequence ID" value="KAK3793976.1"/>
    <property type="molecule type" value="Genomic_DNA"/>
</dbReference>
<keyword evidence="8" id="KW-1185">Reference proteome</keyword>
<keyword evidence="4" id="KW-1133">Transmembrane helix</keyword>
<keyword evidence="4" id="KW-0812">Transmembrane</keyword>
<evidence type="ECO:0000256" key="1">
    <source>
        <dbReference type="ARBA" id="ARBA00023157"/>
    </source>
</evidence>
<dbReference type="Proteomes" id="UP001283361">
    <property type="component" value="Unassembled WGS sequence"/>
</dbReference>
<evidence type="ECO:0000313" key="7">
    <source>
        <dbReference type="EMBL" id="KAK3793976.1"/>
    </source>
</evidence>
<keyword evidence="4" id="KW-0472">Membrane</keyword>
<feature type="domain" description="CUB" evidence="6">
    <location>
        <begin position="289"/>
        <end position="409"/>
    </location>
</feature>
<name>A0AAE1AV56_9GAST</name>
<proteinExistence type="predicted"/>
<evidence type="ECO:0000313" key="8">
    <source>
        <dbReference type="Proteomes" id="UP001283361"/>
    </source>
</evidence>
<dbReference type="CDD" id="cd00041">
    <property type="entry name" value="CUB"/>
    <property type="match status" value="1"/>
</dbReference>
<accession>A0AAE1AV56</accession>
<dbReference type="Gene3D" id="2.60.120.290">
    <property type="entry name" value="Spermadhesin, CUB domain"/>
    <property type="match status" value="1"/>
</dbReference>
<gene>
    <name evidence="7" type="ORF">RRG08_060252</name>
</gene>
<dbReference type="Pfam" id="PF00431">
    <property type="entry name" value="CUB"/>
    <property type="match status" value="1"/>
</dbReference>
<dbReference type="SMART" id="SM00042">
    <property type="entry name" value="CUB"/>
    <property type="match status" value="1"/>
</dbReference>
<feature type="compositionally biased region" description="Low complexity" evidence="3">
    <location>
        <begin position="654"/>
        <end position="669"/>
    </location>
</feature>
<evidence type="ECO:0000256" key="2">
    <source>
        <dbReference type="PROSITE-ProRule" id="PRU00059"/>
    </source>
</evidence>
<keyword evidence="5" id="KW-0732">Signal</keyword>
<feature type="region of interest" description="Disordered" evidence="3">
    <location>
        <begin position="458"/>
        <end position="585"/>
    </location>
</feature>
<feature type="compositionally biased region" description="Basic residues" evidence="3">
    <location>
        <begin position="458"/>
        <end position="470"/>
    </location>
</feature>
<comment type="caution">
    <text evidence="7">The sequence shown here is derived from an EMBL/GenBank/DDBJ whole genome shotgun (WGS) entry which is preliminary data.</text>
</comment>
<feature type="compositionally biased region" description="Basic and acidic residues" evidence="3">
    <location>
        <begin position="471"/>
        <end position="489"/>
    </location>
</feature>
<evidence type="ECO:0000259" key="6">
    <source>
        <dbReference type="PROSITE" id="PS01180"/>
    </source>
</evidence>
<protein>
    <recommendedName>
        <fullName evidence="6">CUB domain-containing protein</fullName>
    </recommendedName>
</protein>
<organism evidence="7 8">
    <name type="scientific">Elysia crispata</name>
    <name type="common">lettuce slug</name>
    <dbReference type="NCBI Taxonomy" id="231223"/>
    <lineage>
        <taxon>Eukaryota</taxon>
        <taxon>Metazoa</taxon>
        <taxon>Spiralia</taxon>
        <taxon>Lophotrochozoa</taxon>
        <taxon>Mollusca</taxon>
        <taxon>Gastropoda</taxon>
        <taxon>Heterobranchia</taxon>
        <taxon>Euthyneura</taxon>
        <taxon>Panpulmonata</taxon>
        <taxon>Sacoglossa</taxon>
        <taxon>Placobranchoidea</taxon>
        <taxon>Plakobranchidae</taxon>
        <taxon>Elysia</taxon>
    </lineage>
</organism>
<dbReference type="PROSITE" id="PS01180">
    <property type="entry name" value="CUB"/>
    <property type="match status" value="1"/>
</dbReference>
<evidence type="ECO:0000256" key="3">
    <source>
        <dbReference type="SAM" id="MobiDB-lite"/>
    </source>
</evidence>
<dbReference type="SUPFAM" id="SSF49854">
    <property type="entry name" value="Spermadhesin, CUB domain"/>
    <property type="match status" value="1"/>
</dbReference>
<dbReference type="InterPro" id="IPR035914">
    <property type="entry name" value="Sperma_CUB_dom_sf"/>
</dbReference>
<evidence type="ECO:0000256" key="4">
    <source>
        <dbReference type="SAM" id="Phobius"/>
    </source>
</evidence>
<feature type="compositionally biased region" description="Pro residues" evidence="3">
    <location>
        <begin position="684"/>
        <end position="699"/>
    </location>
</feature>
<reference evidence="7" key="1">
    <citation type="journal article" date="2023" name="G3 (Bethesda)">
        <title>A reference genome for the long-term kleptoplast-retaining sea slug Elysia crispata morphotype clarki.</title>
        <authorList>
            <person name="Eastman K.E."/>
            <person name="Pendleton A.L."/>
            <person name="Shaikh M.A."/>
            <person name="Suttiyut T."/>
            <person name="Ogas R."/>
            <person name="Tomko P."/>
            <person name="Gavelis G."/>
            <person name="Widhalm J.R."/>
            <person name="Wisecaver J.H."/>
        </authorList>
    </citation>
    <scope>NUCLEOTIDE SEQUENCE</scope>
    <source>
        <strain evidence="7">ECLA1</strain>
    </source>
</reference>
<dbReference type="AlphaFoldDB" id="A0AAE1AV56"/>
<feature type="transmembrane region" description="Helical" evidence="4">
    <location>
        <begin position="433"/>
        <end position="457"/>
    </location>
</feature>
<dbReference type="InterPro" id="IPR000859">
    <property type="entry name" value="CUB_dom"/>
</dbReference>
<feature type="chain" id="PRO_5041918084" description="CUB domain-containing protein" evidence="5">
    <location>
        <begin position="25"/>
        <end position="733"/>
    </location>
</feature>
<feature type="signal peptide" evidence="5">
    <location>
        <begin position="1"/>
        <end position="24"/>
    </location>
</feature>
<evidence type="ECO:0000256" key="5">
    <source>
        <dbReference type="SAM" id="SignalP"/>
    </source>
</evidence>
<comment type="caution">
    <text evidence="2">Lacks conserved residue(s) required for the propagation of feature annotation.</text>
</comment>
<feature type="compositionally biased region" description="Polar residues" evidence="3">
    <location>
        <begin position="523"/>
        <end position="532"/>
    </location>
</feature>